<dbReference type="EnsemblBacteria" id="ABD40507">
    <property type="protein sequence ID" value="ABD40507"/>
    <property type="gene ID" value="Mhun_0755"/>
</dbReference>
<accession>Q2FR78</accession>
<dbReference type="GO" id="GO:0006313">
    <property type="term" value="P:DNA transposition"/>
    <property type="evidence" value="ECO:0007669"/>
    <property type="project" value="InterPro"/>
</dbReference>
<feature type="domain" description="Transposase IS116/IS110/IS902 C-terminal" evidence="2">
    <location>
        <begin position="205"/>
        <end position="255"/>
    </location>
</feature>
<dbReference type="InterPro" id="IPR047650">
    <property type="entry name" value="Transpos_IS110"/>
</dbReference>
<dbReference type="InterPro" id="IPR003346">
    <property type="entry name" value="Transposase_20"/>
</dbReference>
<dbReference type="InParanoid" id="Q2FR78"/>
<dbReference type="PANTHER" id="PTHR33055:SF13">
    <property type="entry name" value="TRANSPOSASE"/>
    <property type="match status" value="1"/>
</dbReference>
<dbReference type="GO" id="GO:0003677">
    <property type="term" value="F:DNA binding"/>
    <property type="evidence" value="ECO:0007669"/>
    <property type="project" value="InterPro"/>
</dbReference>
<name>Q2FR78_METHJ</name>
<dbReference type="eggNOG" id="arCOG05210">
    <property type="taxonomic scope" value="Archaea"/>
</dbReference>
<dbReference type="EMBL" id="CP000254">
    <property type="protein sequence ID" value="ABD40507.1"/>
    <property type="molecule type" value="Genomic_DNA"/>
</dbReference>
<proteinExistence type="predicted"/>
<dbReference type="GeneID" id="25393459"/>
<evidence type="ECO:0000313" key="4">
    <source>
        <dbReference type="Proteomes" id="UP000001941"/>
    </source>
</evidence>
<dbReference type="Proteomes" id="UP000001941">
    <property type="component" value="Chromosome"/>
</dbReference>
<dbReference type="PANTHER" id="PTHR33055">
    <property type="entry name" value="TRANSPOSASE FOR INSERTION SEQUENCE ELEMENT IS1111A"/>
    <property type="match status" value="1"/>
</dbReference>
<dbReference type="Pfam" id="PF02371">
    <property type="entry name" value="Transposase_20"/>
    <property type="match status" value="1"/>
</dbReference>
<feature type="coiled-coil region" evidence="1">
    <location>
        <begin position="172"/>
        <end position="199"/>
    </location>
</feature>
<keyword evidence="1" id="KW-0175">Coiled coil</keyword>
<evidence type="ECO:0000259" key="2">
    <source>
        <dbReference type="Pfam" id="PF02371"/>
    </source>
</evidence>
<dbReference type="KEGG" id="mhu:Mhun_0755"/>
<dbReference type="GO" id="GO:0004803">
    <property type="term" value="F:transposase activity"/>
    <property type="evidence" value="ECO:0007669"/>
    <property type="project" value="InterPro"/>
</dbReference>
<reference evidence="4" key="1">
    <citation type="journal article" date="2016" name="Stand. Genomic Sci.">
        <title>Complete genome sequence of Methanospirillum hungatei type strain JF1.</title>
        <authorList>
            <person name="Gunsalus R.P."/>
            <person name="Cook L.E."/>
            <person name="Crable B."/>
            <person name="Rohlin L."/>
            <person name="McDonald E."/>
            <person name="Mouttaki H."/>
            <person name="Sieber J.R."/>
            <person name="Poweleit N."/>
            <person name="Zhou H."/>
            <person name="Lapidus A.L."/>
            <person name="Daligault H.E."/>
            <person name="Land M."/>
            <person name="Gilna P."/>
            <person name="Ivanova N."/>
            <person name="Kyrpides N."/>
            <person name="Culley D.E."/>
            <person name="McInerney M.J."/>
        </authorList>
    </citation>
    <scope>NUCLEOTIDE SEQUENCE [LARGE SCALE GENOMIC DNA]</scope>
    <source>
        <strain evidence="4">ATCC 27890 / DSM 864 / NBRC 100397 / JF-1</strain>
    </source>
</reference>
<dbReference type="OrthoDB" id="117658at2157"/>
<dbReference type="AlphaFoldDB" id="Q2FR78"/>
<sequence>MWLDYRMRPDKAIVYVGITPPECEYFSYIEYIALRYSEELSTYHRIFTSLGDSISLSRLQSEPAYKTNVFSEPIIIIFTADKVADQNAREALMNAGYPEEIMHTLVIPKDLVCMGLVAESDTFSTLSRIALFKDQSEGENFINSTPGIVYRLTPTIEGEPDYYIPDSAIFLIDSMLKIYDNLQVEIKRIEERIKFYLKDKENELRILMSVPEIGIVIGSNLLAEIGDIHDFPTADKLAKWAGLTPSVYQSTNTNYTGSSRNMVPIIFDGLLLKLHTLRLEDQGN</sequence>
<keyword evidence="4" id="KW-1185">Reference proteome</keyword>
<dbReference type="HOGENOM" id="CLU_978638_0_0_2"/>
<organism evidence="3 4">
    <name type="scientific">Methanospirillum hungatei JF-1 (strain ATCC 27890 / DSM 864 / NBRC 100397 / JF-1)</name>
    <dbReference type="NCBI Taxonomy" id="323259"/>
    <lineage>
        <taxon>Archaea</taxon>
        <taxon>Methanobacteriati</taxon>
        <taxon>Methanobacteriota</taxon>
        <taxon>Stenosarchaea group</taxon>
        <taxon>Methanomicrobia</taxon>
        <taxon>Methanomicrobiales</taxon>
        <taxon>Methanospirillaceae</taxon>
        <taxon>Methanospirillum</taxon>
    </lineage>
</organism>
<gene>
    <name evidence="3" type="ordered locus">Mhun_0755</name>
</gene>
<evidence type="ECO:0000256" key="1">
    <source>
        <dbReference type="SAM" id="Coils"/>
    </source>
</evidence>
<protein>
    <recommendedName>
        <fullName evidence="2">Transposase IS116/IS110/IS902 C-terminal domain-containing protein</fullName>
    </recommendedName>
</protein>
<dbReference type="RefSeq" id="WP_011447786.1">
    <property type="nucleotide sequence ID" value="NC_007796.1"/>
</dbReference>
<evidence type="ECO:0000313" key="3">
    <source>
        <dbReference type="EMBL" id="ABD40507.1"/>
    </source>
</evidence>